<protein>
    <submittedName>
        <fullName evidence="2">Cystathionine gamma-synthase</fullName>
    </submittedName>
</protein>
<evidence type="ECO:0000313" key="2">
    <source>
        <dbReference type="EMBL" id="XAM17927.1"/>
    </source>
</evidence>
<organism evidence="2 3">
    <name type="scientific">Helicobacter mastomyrinus</name>
    <dbReference type="NCBI Taxonomy" id="287948"/>
    <lineage>
        <taxon>Bacteria</taxon>
        <taxon>Pseudomonadati</taxon>
        <taxon>Campylobacterota</taxon>
        <taxon>Epsilonproteobacteria</taxon>
        <taxon>Campylobacterales</taxon>
        <taxon>Helicobacteraceae</taxon>
        <taxon>Helicobacter</taxon>
    </lineage>
</organism>
<dbReference type="RefSeq" id="WP_295702222.1">
    <property type="nucleotide sequence ID" value="NZ_CP145316.1"/>
</dbReference>
<evidence type="ECO:0000256" key="1">
    <source>
        <dbReference type="SAM" id="SignalP"/>
    </source>
</evidence>
<dbReference type="Proteomes" id="UP001434737">
    <property type="component" value="Chromosome"/>
</dbReference>
<keyword evidence="1" id="KW-0732">Signal</keyword>
<dbReference type="PROSITE" id="PS51257">
    <property type="entry name" value="PROKAR_LIPOPROTEIN"/>
    <property type="match status" value="1"/>
</dbReference>
<gene>
    <name evidence="2" type="ORF">V3I05_09600</name>
</gene>
<sequence length="257" mass="28779">MKAIIYTLIFTFAALMLGACSSDKDVLSTNECPQNALCLYKNVSFTHNIMPNAYKASIRITESDTLRKGGEIESNTKKDIANTLNDILNLSKERGFCEGGNHDLRPNIQYKDGAARDTVGYTLSFNLECDVPSEKKKEYDTFIANIDKKINQNKYLSFLAPNVNVIATPQAWQDTQDKAFGGALELAKHKEKDYSKILNKHCILASADAMGNNTLQPEVMRMTKTSNVSAYADVNWELPMPKEQEITAKIQVKYICK</sequence>
<feature type="signal peptide" evidence="1">
    <location>
        <begin position="1"/>
        <end position="21"/>
    </location>
</feature>
<keyword evidence="3" id="KW-1185">Reference proteome</keyword>
<evidence type="ECO:0000313" key="3">
    <source>
        <dbReference type="Proteomes" id="UP001434737"/>
    </source>
</evidence>
<reference evidence="2 3" key="1">
    <citation type="submission" date="2024-02" db="EMBL/GenBank/DDBJ databases">
        <title>Genome and pathogenicity analysis of Helicobacter mastomyrinus isolated from mice.</title>
        <authorList>
            <person name="Zhu L."/>
        </authorList>
    </citation>
    <scope>NUCLEOTIDE SEQUENCE [LARGE SCALE GENOMIC DNA]</scope>
    <source>
        <strain evidence="2 3">Hm-17</strain>
    </source>
</reference>
<name>A0ABZ3F725_9HELI</name>
<dbReference type="EMBL" id="CP145316">
    <property type="protein sequence ID" value="XAM17927.1"/>
    <property type="molecule type" value="Genomic_DNA"/>
</dbReference>
<accession>A0ABZ3F725</accession>
<feature type="chain" id="PRO_5045821070" evidence="1">
    <location>
        <begin position="22"/>
        <end position="257"/>
    </location>
</feature>
<proteinExistence type="predicted"/>